<gene>
    <name evidence="3" type="ORF">ERS007679_02618</name>
    <name evidence="4" type="ORF">ERS007720_04209</name>
    <name evidence="2" type="ORF">ERS027646_04458</name>
    <name evidence="1" type="ORF">ERS027661_03778</name>
</gene>
<accession>A0A655ADK0</accession>
<dbReference type="AlphaFoldDB" id="A0A655ADK0"/>
<dbReference type="EMBL" id="CNFU01001070">
    <property type="protein sequence ID" value="CKS97735.1"/>
    <property type="molecule type" value="Genomic_DNA"/>
</dbReference>
<evidence type="ECO:0000313" key="4">
    <source>
        <dbReference type="EMBL" id="COX27656.1"/>
    </source>
</evidence>
<dbReference type="EMBL" id="CNGE01001377">
    <property type="protein sequence ID" value="CKU07789.1"/>
    <property type="molecule type" value="Genomic_DNA"/>
</dbReference>
<evidence type="ECO:0000313" key="2">
    <source>
        <dbReference type="EMBL" id="CKU07789.1"/>
    </source>
</evidence>
<reference evidence="5 6" key="1">
    <citation type="submission" date="2015-03" db="EMBL/GenBank/DDBJ databases">
        <authorList>
            <consortium name="Pathogen Informatics"/>
        </authorList>
    </citation>
    <scope>NUCLEOTIDE SEQUENCE [LARGE SCALE GENOMIC DNA]</scope>
    <source>
        <strain evidence="2 7">Bir 172</strain>
        <strain evidence="1 8">Bir 187</strain>
        <strain evidence="3 6">G09801536</strain>
        <strain evidence="4 5">M09401471</strain>
    </source>
</reference>
<organism evidence="1 8">
    <name type="scientific">Mycobacterium tuberculosis</name>
    <dbReference type="NCBI Taxonomy" id="1773"/>
    <lineage>
        <taxon>Bacteria</taxon>
        <taxon>Bacillati</taxon>
        <taxon>Actinomycetota</taxon>
        <taxon>Actinomycetes</taxon>
        <taxon>Mycobacteriales</taxon>
        <taxon>Mycobacteriaceae</taxon>
        <taxon>Mycobacterium</taxon>
        <taxon>Mycobacterium tuberculosis complex</taxon>
    </lineage>
</organism>
<sequence>MTKICASTSPEEKVAVRLSPPDSTRIRSNASWAAINSSIASRLAVMSSRIAVCGQPPVCTAAIRSSGSTACVRKKSASSVV</sequence>
<dbReference type="EMBL" id="CSAD01000376">
    <property type="protein sequence ID" value="COV87289.1"/>
    <property type="molecule type" value="Genomic_DNA"/>
</dbReference>
<proteinExistence type="predicted"/>
<evidence type="ECO:0000313" key="7">
    <source>
        <dbReference type="Proteomes" id="UP000048948"/>
    </source>
</evidence>
<dbReference type="Proteomes" id="UP000044938">
    <property type="component" value="Unassembled WGS sequence"/>
</dbReference>
<evidence type="ECO:0000313" key="3">
    <source>
        <dbReference type="EMBL" id="COV87289.1"/>
    </source>
</evidence>
<dbReference type="Proteomes" id="UP000049023">
    <property type="component" value="Unassembled WGS sequence"/>
</dbReference>
<dbReference type="Proteomes" id="UP000048948">
    <property type="component" value="Unassembled WGS sequence"/>
</dbReference>
<evidence type="ECO:0000313" key="6">
    <source>
        <dbReference type="Proteomes" id="UP000045842"/>
    </source>
</evidence>
<evidence type="ECO:0000313" key="5">
    <source>
        <dbReference type="Proteomes" id="UP000044938"/>
    </source>
</evidence>
<dbReference type="EMBL" id="CSAJ01000838">
    <property type="protein sequence ID" value="COX27656.1"/>
    <property type="molecule type" value="Genomic_DNA"/>
</dbReference>
<protein>
    <submittedName>
        <fullName evidence="1">Uncharacterized protein</fullName>
    </submittedName>
</protein>
<dbReference type="Proteomes" id="UP000045842">
    <property type="component" value="Unassembled WGS sequence"/>
</dbReference>
<name>A0A655ADK0_MYCTX</name>
<evidence type="ECO:0000313" key="8">
    <source>
        <dbReference type="Proteomes" id="UP000049023"/>
    </source>
</evidence>
<evidence type="ECO:0000313" key="1">
    <source>
        <dbReference type="EMBL" id="CKS97735.1"/>
    </source>
</evidence>